<dbReference type="SMART" id="SM00327">
    <property type="entry name" value="VWA"/>
    <property type="match status" value="1"/>
</dbReference>
<keyword evidence="3" id="KW-1185">Reference proteome</keyword>
<proteinExistence type="predicted"/>
<organism evidence="2 3">
    <name type="scientific">Pseudonocardia kunmingensis</name>
    <dbReference type="NCBI Taxonomy" id="630975"/>
    <lineage>
        <taxon>Bacteria</taxon>
        <taxon>Bacillati</taxon>
        <taxon>Actinomycetota</taxon>
        <taxon>Actinomycetes</taxon>
        <taxon>Pseudonocardiales</taxon>
        <taxon>Pseudonocardiaceae</taxon>
        <taxon>Pseudonocardia</taxon>
    </lineage>
</organism>
<dbReference type="Gene3D" id="1.20.120.1690">
    <property type="match status" value="1"/>
</dbReference>
<dbReference type="Gene3D" id="3.40.50.410">
    <property type="entry name" value="von Willebrand factor, type A domain"/>
    <property type="match status" value="1"/>
</dbReference>
<accession>A0A543CYB8</accession>
<dbReference type="Proteomes" id="UP000315677">
    <property type="component" value="Unassembled WGS sequence"/>
</dbReference>
<dbReference type="InterPro" id="IPR036465">
    <property type="entry name" value="vWFA_dom_sf"/>
</dbReference>
<dbReference type="Pfam" id="PF13768">
    <property type="entry name" value="VWA_3"/>
    <property type="match status" value="1"/>
</dbReference>
<sequence>MTDAPGFTVEVDQNIHLPAGGTQVDAILTVTAGGGITGPAPASDVLEMIIVDCSTSMTGQKIRYARQATIAAIDALRDGVSFTVIAGTHFATQIYPPRPGTATADAATRAEAAAQVATLRADGGTAIGAWLTLAARTADAHPGSIRHAILLTDGQNGEEEDDFARGLDGALGRFTCDCRGVGTDWRVVELRRIASALLGTIDIVADPAHLAADFQAVMGAAMGKGVADVALRLWTPRGASVRFVKQVSPTVEDLTDRRSPSGALTGDYPLGAWGAESREYHVQVEVAPGAVGDEVLATRASLLRSGSDEVLGQGLVRAVWTDDAALSSRIARGVAHYTGQAELAEAIQEGVAAHQAGDRSTATARLGRAVALAAASGNDDTARLLEEVVEVIDAPSGTVRLRDEATEAGVMTLDTRSTKTVRVRGGEQGA</sequence>
<feature type="domain" description="VWFA" evidence="1">
    <location>
        <begin position="48"/>
        <end position="226"/>
    </location>
</feature>
<comment type="caution">
    <text evidence="2">The sequence shown here is derived from an EMBL/GenBank/DDBJ whole genome shotgun (WGS) entry which is preliminary data.</text>
</comment>
<reference evidence="2 3" key="1">
    <citation type="submission" date="2019-06" db="EMBL/GenBank/DDBJ databases">
        <title>Sequencing the genomes of 1000 actinobacteria strains.</title>
        <authorList>
            <person name="Klenk H.-P."/>
        </authorList>
    </citation>
    <scope>NUCLEOTIDE SEQUENCE [LARGE SCALE GENOMIC DNA]</scope>
    <source>
        <strain evidence="2 3">DSM 45301</strain>
    </source>
</reference>
<dbReference type="SUPFAM" id="SSF53300">
    <property type="entry name" value="vWA-like"/>
    <property type="match status" value="1"/>
</dbReference>
<name>A0A543CYB8_9PSEU</name>
<evidence type="ECO:0000259" key="1">
    <source>
        <dbReference type="PROSITE" id="PS50234"/>
    </source>
</evidence>
<dbReference type="CDD" id="cd00198">
    <property type="entry name" value="vWFA"/>
    <property type="match status" value="1"/>
</dbReference>
<gene>
    <name evidence="2" type="ORF">FB558_7936</name>
</gene>
<dbReference type="Pfam" id="PF18571">
    <property type="entry name" value="VWA_3_C"/>
    <property type="match status" value="1"/>
</dbReference>
<dbReference type="Gene3D" id="2.60.40.3670">
    <property type="match status" value="1"/>
</dbReference>
<evidence type="ECO:0000313" key="2">
    <source>
        <dbReference type="EMBL" id="TQM02075.1"/>
    </source>
</evidence>
<dbReference type="AlphaFoldDB" id="A0A543CYB8"/>
<dbReference type="PROSITE" id="PS50234">
    <property type="entry name" value="VWFA"/>
    <property type="match status" value="1"/>
</dbReference>
<dbReference type="PANTHER" id="PTHR45737">
    <property type="entry name" value="VON WILLEBRAND FACTOR A DOMAIN-CONTAINING PROTEIN 5A"/>
    <property type="match status" value="1"/>
</dbReference>
<dbReference type="EMBL" id="VFPA01000007">
    <property type="protein sequence ID" value="TQM02075.1"/>
    <property type="molecule type" value="Genomic_DNA"/>
</dbReference>
<dbReference type="PANTHER" id="PTHR45737:SF6">
    <property type="entry name" value="VON WILLEBRAND FACTOR A DOMAIN-CONTAINING PROTEIN 5A"/>
    <property type="match status" value="1"/>
</dbReference>
<protein>
    <submittedName>
        <fullName evidence="2">Secreted protein with Ig-like and vWFA domain</fullName>
    </submittedName>
</protein>
<dbReference type="InterPro" id="IPR041176">
    <property type="entry name" value="VWA_3_C"/>
</dbReference>
<dbReference type="RefSeq" id="WP_142063581.1">
    <property type="nucleotide sequence ID" value="NZ_VFPA01000007.1"/>
</dbReference>
<dbReference type="OrthoDB" id="568872at2"/>
<dbReference type="InterPro" id="IPR002035">
    <property type="entry name" value="VWF_A"/>
</dbReference>
<evidence type="ECO:0000313" key="3">
    <source>
        <dbReference type="Proteomes" id="UP000315677"/>
    </source>
</evidence>